<sequence>MEVAMAGLDGGSGGGGVSGGSGPAFGPPGGLGQMTSRYLARMAPAALLQATSRFNANKLNSNDLQEGMDGPTSPLEGLDGTGRFFGSSGGCPTPGLYALPDQRIVVNVSGLKFETQLKTLSKYPDTLLGNPMKRMRYFDPLRNEYFFDRNRNCFDAILYYYQSGGRLRRPVSVPLDVFAEELKFFDLGDEVLMKFREDEGFVKEKERDLPNNELQKKFWLLFEVPESSRGAKAVATISVLVIVLSIVTFCLETLPQFKHYRITDGPNGTKIEEDQVANFSEPFFVIETACVIWFCFELIIRFLSCPSKRVFLLDVMNIIDLMAIVPYFVTLGTTTFGEMPLDAYGQQQQKPQNQAMSLAILRVIRLVRVFRIFKLSRHSKGLQILGRTLKASMRELGLLIFFLLIGVVLFSSAVYFAEADNKESDFKSIPDAFWWAVVTMTTVGYGDMRPVGFFGKIVGSLCAISGVLTIALPVPVIVSNFNYFYHRDSDQEQMQFIFEEGPRQEEAEAAALKAAETATLAAAAAASAAVGGSRGDGDDACDKDDNDLESQRKPLVQSNSIIHPVAENAETDV</sequence>
<evidence type="ECO:0000256" key="6">
    <source>
        <dbReference type="ARBA" id="ARBA00022882"/>
    </source>
</evidence>
<evidence type="ECO:0000256" key="4">
    <source>
        <dbReference type="ARBA" id="ARBA00022692"/>
    </source>
</evidence>
<dbReference type="SUPFAM" id="SSF81324">
    <property type="entry name" value="Voltage-gated potassium channels"/>
    <property type="match status" value="1"/>
</dbReference>
<dbReference type="OrthoDB" id="415460at2759"/>
<feature type="transmembrane region" description="Helical" evidence="14">
    <location>
        <begin position="233"/>
        <end position="254"/>
    </location>
</feature>
<evidence type="ECO:0000256" key="14">
    <source>
        <dbReference type="SAM" id="Phobius"/>
    </source>
</evidence>
<evidence type="ECO:0000256" key="7">
    <source>
        <dbReference type="ARBA" id="ARBA00022958"/>
    </source>
</evidence>
<evidence type="ECO:0000256" key="3">
    <source>
        <dbReference type="ARBA" id="ARBA00022538"/>
    </source>
</evidence>
<evidence type="ECO:0000256" key="13">
    <source>
        <dbReference type="SAM" id="MobiDB-lite"/>
    </source>
</evidence>
<dbReference type="InterPro" id="IPR011333">
    <property type="entry name" value="SKP1/BTB/POZ_sf"/>
</dbReference>
<dbReference type="Gene3D" id="3.30.710.10">
    <property type="entry name" value="Potassium Channel Kv1.1, Chain A"/>
    <property type="match status" value="1"/>
</dbReference>
<keyword evidence="9" id="KW-0406">Ion transport</keyword>
<dbReference type="GO" id="GO:0005251">
    <property type="term" value="F:delayed rectifier potassium channel activity"/>
    <property type="evidence" value="ECO:0007669"/>
    <property type="project" value="TreeGrafter"/>
</dbReference>
<evidence type="ECO:0000259" key="15">
    <source>
        <dbReference type="SMART" id="SM00225"/>
    </source>
</evidence>
<evidence type="ECO:0000256" key="2">
    <source>
        <dbReference type="ARBA" id="ARBA00022448"/>
    </source>
</evidence>
<dbReference type="InterPro" id="IPR005821">
    <property type="entry name" value="Ion_trans_dom"/>
</dbReference>
<dbReference type="Pfam" id="PF02214">
    <property type="entry name" value="BTB_2"/>
    <property type="match status" value="1"/>
</dbReference>
<keyword evidence="3" id="KW-0633">Potassium transport</keyword>
<keyword evidence="12" id="KW-0407">Ion channel</keyword>
<keyword evidence="2" id="KW-0813">Transport</keyword>
<dbReference type="Proteomes" id="UP000186922">
    <property type="component" value="Unassembled WGS sequence"/>
</dbReference>
<dbReference type="PANTHER" id="PTHR11537">
    <property type="entry name" value="VOLTAGE-GATED POTASSIUM CHANNEL"/>
    <property type="match status" value="1"/>
</dbReference>
<dbReference type="InterPro" id="IPR028325">
    <property type="entry name" value="VG_K_chnl"/>
</dbReference>
<gene>
    <name evidence="16" type="primary">RvY_11652-1</name>
    <name evidence="16" type="synonym">RvY_11652.1</name>
    <name evidence="16" type="ORF">RvY_11652</name>
</gene>
<dbReference type="InterPro" id="IPR003968">
    <property type="entry name" value="K_chnl_volt-dep_Kv"/>
</dbReference>
<dbReference type="GO" id="GO:0008076">
    <property type="term" value="C:voltage-gated potassium channel complex"/>
    <property type="evidence" value="ECO:0007669"/>
    <property type="project" value="InterPro"/>
</dbReference>
<dbReference type="Gene3D" id="1.20.120.350">
    <property type="entry name" value="Voltage-gated potassium channels. Chain C"/>
    <property type="match status" value="1"/>
</dbReference>
<evidence type="ECO:0000256" key="11">
    <source>
        <dbReference type="ARBA" id="ARBA00023180"/>
    </source>
</evidence>
<dbReference type="InterPro" id="IPR027359">
    <property type="entry name" value="Volt_channel_dom_sf"/>
</dbReference>
<dbReference type="SUPFAM" id="SSF54695">
    <property type="entry name" value="POZ domain"/>
    <property type="match status" value="1"/>
</dbReference>
<evidence type="ECO:0000256" key="8">
    <source>
        <dbReference type="ARBA" id="ARBA00022989"/>
    </source>
</evidence>
<dbReference type="PRINTS" id="PR01496">
    <property type="entry name" value="SHAKERCHANEL"/>
</dbReference>
<keyword evidence="5" id="KW-0631">Potassium channel</keyword>
<dbReference type="InterPro" id="IPR003972">
    <property type="entry name" value="K_chnl_volt-dep_Kv1"/>
</dbReference>
<keyword evidence="8 14" id="KW-1133">Transmembrane helix</keyword>
<keyword evidence="17" id="KW-1185">Reference proteome</keyword>
<feature type="region of interest" description="Disordered" evidence="13">
    <location>
        <begin position="1"/>
        <end position="22"/>
    </location>
</feature>
<dbReference type="GO" id="GO:0051260">
    <property type="term" value="P:protein homooligomerization"/>
    <property type="evidence" value="ECO:0007669"/>
    <property type="project" value="InterPro"/>
</dbReference>
<dbReference type="PANTHER" id="PTHR11537:SF113">
    <property type="entry name" value="POTASSIUM VOLTAGE-GATED CHANNEL PROTEIN SHAKER"/>
    <property type="match status" value="1"/>
</dbReference>
<evidence type="ECO:0000313" key="16">
    <source>
        <dbReference type="EMBL" id="GAV00863.1"/>
    </source>
</evidence>
<dbReference type="AlphaFoldDB" id="A0A1D1VL58"/>
<feature type="region of interest" description="Disordered" evidence="13">
    <location>
        <begin position="528"/>
        <end position="573"/>
    </location>
</feature>
<evidence type="ECO:0000313" key="17">
    <source>
        <dbReference type="Proteomes" id="UP000186922"/>
    </source>
</evidence>
<organism evidence="16 17">
    <name type="scientific">Ramazzottius varieornatus</name>
    <name type="common">Water bear</name>
    <name type="synonym">Tardigrade</name>
    <dbReference type="NCBI Taxonomy" id="947166"/>
    <lineage>
        <taxon>Eukaryota</taxon>
        <taxon>Metazoa</taxon>
        <taxon>Ecdysozoa</taxon>
        <taxon>Tardigrada</taxon>
        <taxon>Eutardigrada</taxon>
        <taxon>Parachela</taxon>
        <taxon>Hypsibioidea</taxon>
        <taxon>Ramazzottiidae</taxon>
        <taxon>Ramazzottius</taxon>
    </lineage>
</organism>
<proteinExistence type="predicted"/>
<protein>
    <recommendedName>
        <fullName evidence="15">BTB domain-containing protein</fullName>
    </recommendedName>
</protein>
<dbReference type="FunFam" id="1.20.120.350:FF:000028">
    <property type="entry name" value="Potassium voltage-gated channel subfamily a member"/>
    <property type="match status" value="1"/>
</dbReference>
<feature type="compositionally biased region" description="Gly residues" evidence="13">
    <location>
        <begin position="8"/>
        <end position="22"/>
    </location>
</feature>
<dbReference type="Pfam" id="PF00520">
    <property type="entry name" value="Ion_trans"/>
    <property type="match status" value="1"/>
</dbReference>
<keyword evidence="4 14" id="KW-0812">Transmembrane</keyword>
<dbReference type="FunFam" id="3.30.710.10:FF:000053">
    <property type="entry name" value="potassium voltage-gated channel subfamily A member 4"/>
    <property type="match status" value="1"/>
</dbReference>
<dbReference type="InterPro" id="IPR003131">
    <property type="entry name" value="T1-type_BTB"/>
</dbReference>
<feature type="compositionally biased region" description="Acidic residues" evidence="13">
    <location>
        <begin position="538"/>
        <end position="548"/>
    </location>
</feature>
<dbReference type="GO" id="GO:0001508">
    <property type="term" value="P:action potential"/>
    <property type="evidence" value="ECO:0007669"/>
    <property type="project" value="TreeGrafter"/>
</dbReference>
<dbReference type="STRING" id="947166.A0A1D1VL58"/>
<keyword evidence="6" id="KW-0851">Voltage-gated channel</keyword>
<evidence type="ECO:0000256" key="12">
    <source>
        <dbReference type="ARBA" id="ARBA00023303"/>
    </source>
</evidence>
<dbReference type="FunFam" id="1.10.287.70:FF:000002">
    <property type="entry name" value="Potassium voltage-gated channel subfamily a member"/>
    <property type="match status" value="1"/>
</dbReference>
<dbReference type="EMBL" id="BDGG01000006">
    <property type="protein sequence ID" value="GAV00863.1"/>
    <property type="molecule type" value="Genomic_DNA"/>
</dbReference>
<keyword evidence="10 14" id="KW-0472">Membrane</keyword>
<reference evidence="16 17" key="1">
    <citation type="journal article" date="2016" name="Nat. Commun.">
        <title>Extremotolerant tardigrade genome and improved radiotolerance of human cultured cells by tardigrade-unique protein.</title>
        <authorList>
            <person name="Hashimoto T."/>
            <person name="Horikawa D.D."/>
            <person name="Saito Y."/>
            <person name="Kuwahara H."/>
            <person name="Kozuka-Hata H."/>
            <person name="Shin-I T."/>
            <person name="Minakuchi Y."/>
            <person name="Ohishi K."/>
            <person name="Motoyama A."/>
            <person name="Aizu T."/>
            <person name="Enomoto A."/>
            <person name="Kondo K."/>
            <person name="Tanaka S."/>
            <person name="Hara Y."/>
            <person name="Koshikawa S."/>
            <person name="Sagara H."/>
            <person name="Miura T."/>
            <person name="Yokobori S."/>
            <person name="Miyagawa K."/>
            <person name="Suzuki Y."/>
            <person name="Kubo T."/>
            <person name="Oyama M."/>
            <person name="Kohara Y."/>
            <person name="Fujiyama A."/>
            <person name="Arakawa K."/>
            <person name="Katayama T."/>
            <person name="Toyoda A."/>
            <person name="Kunieda T."/>
        </authorList>
    </citation>
    <scope>NUCLEOTIDE SEQUENCE [LARGE SCALE GENOMIC DNA]</scope>
    <source>
        <strain evidence="16 17">YOKOZUNA-1</strain>
    </source>
</reference>
<accession>A0A1D1VL58</accession>
<evidence type="ECO:0000256" key="9">
    <source>
        <dbReference type="ARBA" id="ARBA00023065"/>
    </source>
</evidence>
<feature type="transmembrane region" description="Helical" evidence="14">
    <location>
        <begin position="283"/>
        <end position="303"/>
    </location>
</feature>
<dbReference type="SMART" id="SM00225">
    <property type="entry name" value="BTB"/>
    <property type="match status" value="1"/>
</dbReference>
<dbReference type="Gene3D" id="1.10.287.70">
    <property type="match status" value="1"/>
</dbReference>
<evidence type="ECO:0000256" key="1">
    <source>
        <dbReference type="ARBA" id="ARBA00004141"/>
    </source>
</evidence>
<dbReference type="PRINTS" id="PR01491">
    <property type="entry name" value="KVCHANNEL"/>
</dbReference>
<keyword evidence="7" id="KW-0630">Potassium</keyword>
<comment type="subcellular location">
    <subcellularLocation>
        <location evidence="1">Membrane</location>
        <topology evidence="1">Multi-pass membrane protein</topology>
    </subcellularLocation>
</comment>
<feature type="domain" description="BTB" evidence="15">
    <location>
        <begin position="102"/>
        <end position="202"/>
    </location>
</feature>
<feature type="transmembrane region" description="Helical" evidence="14">
    <location>
        <begin position="457"/>
        <end position="485"/>
    </location>
</feature>
<name>A0A1D1VL58_RAMVA</name>
<evidence type="ECO:0000256" key="5">
    <source>
        <dbReference type="ARBA" id="ARBA00022826"/>
    </source>
</evidence>
<comment type="caution">
    <text evidence="16">The sequence shown here is derived from an EMBL/GenBank/DDBJ whole genome shotgun (WGS) entry which is preliminary data.</text>
</comment>
<dbReference type="PRINTS" id="PR00169">
    <property type="entry name" value="KCHANNEL"/>
</dbReference>
<feature type="transmembrane region" description="Helical" evidence="14">
    <location>
        <begin position="310"/>
        <end position="329"/>
    </location>
</feature>
<feature type="transmembrane region" description="Helical" evidence="14">
    <location>
        <begin position="396"/>
        <end position="417"/>
    </location>
</feature>
<evidence type="ECO:0000256" key="10">
    <source>
        <dbReference type="ARBA" id="ARBA00023136"/>
    </source>
</evidence>
<dbReference type="InterPro" id="IPR000210">
    <property type="entry name" value="BTB/POZ_dom"/>
</dbReference>
<keyword evidence="11" id="KW-0325">Glycoprotein</keyword>